<dbReference type="PANTHER" id="PTHR48090:SF7">
    <property type="entry name" value="RFBJ PROTEIN"/>
    <property type="match status" value="1"/>
</dbReference>
<dbReference type="GO" id="GO:0016740">
    <property type="term" value="F:transferase activity"/>
    <property type="evidence" value="ECO:0007669"/>
    <property type="project" value="UniProtKB-KW"/>
</dbReference>
<sequence>MVNSGAPYLARNRSFSDVWLIIPVYNEAPVVAGVVTEALRTFPNVVCVDDGSRDGSAESVASTRAHLVRHPVNLGQGAAIQTGLRYALSQPGAERFVTFDADGQHRVEDVVTMLAVARARNADVVLGSRFLRPGGERLDVPWTKRLVLRTAAALSPTARRLRLSDAHNGLRLFNRAAAARVNITMNGMAHASEITGFLARSDLRVIESPVSIRYTDYSRAKGQSLMNGVNILFDLSMNREKG</sequence>
<organism evidence="3 4">
    <name type="scientific">Actinacidiphila yanglinensis</name>
    <dbReference type="NCBI Taxonomy" id="310779"/>
    <lineage>
        <taxon>Bacteria</taxon>
        <taxon>Bacillati</taxon>
        <taxon>Actinomycetota</taxon>
        <taxon>Actinomycetes</taxon>
        <taxon>Kitasatosporales</taxon>
        <taxon>Streptomycetaceae</taxon>
        <taxon>Actinacidiphila</taxon>
    </lineage>
</organism>
<evidence type="ECO:0000259" key="2">
    <source>
        <dbReference type="Pfam" id="PF00535"/>
    </source>
</evidence>
<dbReference type="RefSeq" id="WP_103889195.1">
    <property type="nucleotide sequence ID" value="NZ_FNVU01000017.1"/>
</dbReference>
<dbReference type="OrthoDB" id="9810303at2"/>
<dbReference type="EMBL" id="FNVU01000017">
    <property type="protein sequence ID" value="SEG86374.1"/>
    <property type="molecule type" value="Genomic_DNA"/>
</dbReference>
<dbReference type="Pfam" id="PF00535">
    <property type="entry name" value="Glycos_transf_2"/>
    <property type="match status" value="1"/>
</dbReference>
<protein>
    <submittedName>
        <fullName evidence="3">Glycosyl transferase family 2</fullName>
    </submittedName>
</protein>
<dbReference type="InterPro" id="IPR029044">
    <property type="entry name" value="Nucleotide-diphossugar_trans"/>
</dbReference>
<gene>
    <name evidence="3" type="ORF">SAMN05216223_11778</name>
</gene>
<reference evidence="3 4" key="1">
    <citation type="submission" date="2016-10" db="EMBL/GenBank/DDBJ databases">
        <authorList>
            <person name="de Groot N.N."/>
        </authorList>
    </citation>
    <scope>NUCLEOTIDE SEQUENCE [LARGE SCALE GENOMIC DNA]</scope>
    <source>
        <strain evidence="3 4">CGMCC 4.2023</strain>
    </source>
</reference>
<dbReference type="InterPro" id="IPR050256">
    <property type="entry name" value="Glycosyltransferase_2"/>
</dbReference>
<dbReference type="InterPro" id="IPR001173">
    <property type="entry name" value="Glyco_trans_2-like"/>
</dbReference>
<dbReference type="PANTHER" id="PTHR48090">
    <property type="entry name" value="UNDECAPRENYL-PHOSPHATE 4-DEOXY-4-FORMAMIDO-L-ARABINOSE TRANSFERASE-RELATED"/>
    <property type="match status" value="1"/>
</dbReference>
<keyword evidence="4" id="KW-1185">Reference proteome</keyword>
<evidence type="ECO:0000313" key="3">
    <source>
        <dbReference type="EMBL" id="SEG86374.1"/>
    </source>
</evidence>
<evidence type="ECO:0000313" key="4">
    <source>
        <dbReference type="Proteomes" id="UP000236754"/>
    </source>
</evidence>
<proteinExistence type="inferred from homology"/>
<keyword evidence="3" id="KW-0808">Transferase</keyword>
<name>A0A1H6DMD4_9ACTN</name>
<feature type="domain" description="Glycosyltransferase 2-like" evidence="2">
    <location>
        <begin position="20"/>
        <end position="178"/>
    </location>
</feature>
<dbReference type="Proteomes" id="UP000236754">
    <property type="component" value="Unassembled WGS sequence"/>
</dbReference>
<dbReference type="AlphaFoldDB" id="A0A1H6DMD4"/>
<dbReference type="Gene3D" id="3.90.550.10">
    <property type="entry name" value="Spore Coat Polysaccharide Biosynthesis Protein SpsA, Chain A"/>
    <property type="match status" value="1"/>
</dbReference>
<accession>A0A1H6DMD4</accession>
<evidence type="ECO:0000256" key="1">
    <source>
        <dbReference type="ARBA" id="ARBA00006739"/>
    </source>
</evidence>
<dbReference type="SUPFAM" id="SSF53448">
    <property type="entry name" value="Nucleotide-diphospho-sugar transferases"/>
    <property type="match status" value="1"/>
</dbReference>
<comment type="similarity">
    <text evidence="1">Belongs to the glycosyltransferase 2 family.</text>
</comment>
<dbReference type="CDD" id="cd04179">
    <property type="entry name" value="DPM_DPG-synthase_like"/>
    <property type="match status" value="1"/>
</dbReference>